<keyword evidence="6" id="KW-0597">Phosphoprotein</keyword>
<dbReference type="SMART" id="SM00382">
    <property type="entry name" value="AAA"/>
    <property type="match status" value="1"/>
</dbReference>
<evidence type="ECO:0000256" key="6">
    <source>
        <dbReference type="PROSITE-ProRule" id="PRU00169"/>
    </source>
</evidence>
<dbReference type="SUPFAM" id="SSF46689">
    <property type="entry name" value="Homeodomain-like"/>
    <property type="match status" value="1"/>
</dbReference>
<dbReference type="GO" id="GO:0000160">
    <property type="term" value="P:phosphorelay signal transduction system"/>
    <property type="evidence" value="ECO:0007669"/>
    <property type="project" value="InterPro"/>
</dbReference>
<evidence type="ECO:0000313" key="9">
    <source>
        <dbReference type="EMBL" id="TCO75836.1"/>
    </source>
</evidence>
<dbReference type="Gene3D" id="3.40.50.300">
    <property type="entry name" value="P-loop containing nucleotide triphosphate hydrolases"/>
    <property type="match status" value="1"/>
</dbReference>
<dbReference type="InterPro" id="IPR001789">
    <property type="entry name" value="Sig_transdc_resp-reg_receiver"/>
</dbReference>
<evidence type="ECO:0000256" key="2">
    <source>
        <dbReference type="ARBA" id="ARBA00022840"/>
    </source>
</evidence>
<dbReference type="GO" id="GO:0043565">
    <property type="term" value="F:sequence-specific DNA binding"/>
    <property type="evidence" value="ECO:0007669"/>
    <property type="project" value="InterPro"/>
</dbReference>
<name>A0A4R2KX54_9GAMM</name>
<keyword evidence="1" id="KW-0547">Nucleotide-binding</keyword>
<evidence type="ECO:0000313" key="10">
    <source>
        <dbReference type="Proteomes" id="UP000294980"/>
    </source>
</evidence>
<sequence length="457" mass="50266">MKRRILLVEDDAALLRLIRDELDAEGYLVDQVTSVDAARQQLTENDFDLVVTDLRLPDGTGHDVLETARQAEPRPACLVITAFGSVSDAVAALKQGADDFLTKPLEMDHFLLSVDRLIEQSFLRRDYARLKQAIQSKDNHGIAGSSAQIQRLREQITVIAATDGPVLITGESGTGKELVARSLHAQSERRDGPFVAINCAGIPGELIESELFGHEAGAFTDAKKKHAGIFRQASGGTLLLDEIGEMPLTLQAKLLRVLQEGSVRSIGASGEQDVDVRVVAATHRNVEELVTSGEFREDLYYRLETFKLEVPPLRERQGDVELLASLFLRQHASTTGRDIDGFDAAALEALNVYTFPGNVRELSNVIERAVAFCQGALISVGDLPARILENPGQVSLGHPSNERETGNERLFDDLPTLEVLQRRYARQVLDRTDGNKQQAAAILGVTRSTLYRWLARD</sequence>
<dbReference type="InterPro" id="IPR025944">
    <property type="entry name" value="Sigma_54_int_dom_CS"/>
</dbReference>
<dbReference type="PANTHER" id="PTHR32071:SF117">
    <property type="entry name" value="PTS-DEPENDENT DIHYDROXYACETONE KINASE OPERON REGULATORY PROTEIN-RELATED"/>
    <property type="match status" value="1"/>
</dbReference>
<dbReference type="PROSITE" id="PS00675">
    <property type="entry name" value="SIGMA54_INTERACT_1"/>
    <property type="match status" value="1"/>
</dbReference>
<dbReference type="CDD" id="cd00009">
    <property type="entry name" value="AAA"/>
    <property type="match status" value="1"/>
</dbReference>
<dbReference type="InterPro" id="IPR011006">
    <property type="entry name" value="CheY-like_superfamily"/>
</dbReference>
<dbReference type="FunFam" id="3.40.50.300:FF:000006">
    <property type="entry name" value="DNA-binding transcriptional regulator NtrC"/>
    <property type="match status" value="1"/>
</dbReference>
<dbReference type="EMBL" id="SLWX01000006">
    <property type="protein sequence ID" value="TCO75836.1"/>
    <property type="molecule type" value="Genomic_DNA"/>
</dbReference>
<evidence type="ECO:0000256" key="5">
    <source>
        <dbReference type="ARBA" id="ARBA00023163"/>
    </source>
</evidence>
<protein>
    <submittedName>
        <fullName evidence="9">DNA-binding NtrC family response regulator</fullName>
    </submittedName>
</protein>
<dbReference type="GO" id="GO:0006355">
    <property type="term" value="P:regulation of DNA-templated transcription"/>
    <property type="evidence" value="ECO:0007669"/>
    <property type="project" value="InterPro"/>
</dbReference>
<dbReference type="AlphaFoldDB" id="A0A4R2KX54"/>
<dbReference type="Pfam" id="PF00158">
    <property type="entry name" value="Sigma54_activat"/>
    <property type="match status" value="1"/>
</dbReference>
<dbReference type="PROSITE" id="PS00688">
    <property type="entry name" value="SIGMA54_INTERACT_3"/>
    <property type="match status" value="1"/>
</dbReference>
<dbReference type="SMART" id="SM00448">
    <property type="entry name" value="REC"/>
    <property type="match status" value="1"/>
</dbReference>
<dbReference type="Pfam" id="PF00072">
    <property type="entry name" value="Response_reg"/>
    <property type="match status" value="1"/>
</dbReference>
<keyword evidence="3" id="KW-0805">Transcription regulation</keyword>
<feature type="domain" description="Sigma-54 factor interaction" evidence="7">
    <location>
        <begin position="142"/>
        <end position="371"/>
    </location>
</feature>
<dbReference type="Proteomes" id="UP000294980">
    <property type="component" value="Unassembled WGS sequence"/>
</dbReference>
<feature type="domain" description="Response regulatory" evidence="8">
    <location>
        <begin position="4"/>
        <end position="118"/>
    </location>
</feature>
<keyword evidence="10" id="KW-1185">Reference proteome</keyword>
<dbReference type="SUPFAM" id="SSF52540">
    <property type="entry name" value="P-loop containing nucleoside triphosphate hydrolases"/>
    <property type="match status" value="1"/>
</dbReference>
<dbReference type="PANTHER" id="PTHR32071">
    <property type="entry name" value="TRANSCRIPTIONAL REGULATORY PROTEIN"/>
    <property type="match status" value="1"/>
</dbReference>
<keyword evidence="4 9" id="KW-0238">DNA-binding</keyword>
<evidence type="ECO:0000256" key="1">
    <source>
        <dbReference type="ARBA" id="ARBA00022741"/>
    </source>
</evidence>
<proteinExistence type="predicted"/>
<reference evidence="9 10" key="1">
    <citation type="submission" date="2019-03" db="EMBL/GenBank/DDBJ databases">
        <title>Genomic Encyclopedia of Type Strains, Phase IV (KMG-IV): sequencing the most valuable type-strain genomes for metagenomic binning, comparative biology and taxonomic classification.</title>
        <authorList>
            <person name="Goeker M."/>
        </authorList>
    </citation>
    <scope>NUCLEOTIDE SEQUENCE [LARGE SCALE GENOMIC DNA]</scope>
    <source>
        <strain evidence="9 10">DSM 23344</strain>
    </source>
</reference>
<dbReference type="Gene3D" id="1.10.10.60">
    <property type="entry name" value="Homeodomain-like"/>
    <property type="match status" value="1"/>
</dbReference>
<dbReference type="InterPro" id="IPR058031">
    <property type="entry name" value="AAA_lid_NorR"/>
</dbReference>
<evidence type="ECO:0000259" key="7">
    <source>
        <dbReference type="PROSITE" id="PS50045"/>
    </source>
</evidence>
<dbReference type="InterPro" id="IPR025662">
    <property type="entry name" value="Sigma_54_int_dom_ATP-bd_1"/>
</dbReference>
<dbReference type="InterPro" id="IPR027417">
    <property type="entry name" value="P-loop_NTPase"/>
</dbReference>
<dbReference type="OrthoDB" id="9804019at2"/>
<accession>A0A4R2KX54</accession>
<dbReference type="PROSITE" id="PS50110">
    <property type="entry name" value="RESPONSE_REGULATORY"/>
    <property type="match status" value="1"/>
</dbReference>
<organism evidence="9 10">
    <name type="scientific">Chromatocurvus halotolerans</name>
    <dbReference type="NCBI Taxonomy" id="1132028"/>
    <lineage>
        <taxon>Bacteria</taxon>
        <taxon>Pseudomonadati</taxon>
        <taxon>Pseudomonadota</taxon>
        <taxon>Gammaproteobacteria</taxon>
        <taxon>Cellvibrionales</taxon>
        <taxon>Halieaceae</taxon>
        <taxon>Chromatocurvus</taxon>
    </lineage>
</organism>
<keyword evidence="5" id="KW-0804">Transcription</keyword>
<evidence type="ECO:0000259" key="8">
    <source>
        <dbReference type="PROSITE" id="PS50110"/>
    </source>
</evidence>
<dbReference type="InterPro" id="IPR002197">
    <property type="entry name" value="HTH_Fis"/>
</dbReference>
<comment type="caution">
    <text evidence="9">The sequence shown here is derived from an EMBL/GenBank/DDBJ whole genome shotgun (WGS) entry which is preliminary data.</text>
</comment>
<dbReference type="PROSITE" id="PS50045">
    <property type="entry name" value="SIGMA54_INTERACT_4"/>
    <property type="match status" value="1"/>
</dbReference>
<dbReference type="InterPro" id="IPR003593">
    <property type="entry name" value="AAA+_ATPase"/>
</dbReference>
<gene>
    <name evidence="9" type="ORF">EV688_10626</name>
</gene>
<dbReference type="InterPro" id="IPR025943">
    <property type="entry name" value="Sigma_54_int_dom_ATP-bd_2"/>
</dbReference>
<dbReference type="SUPFAM" id="SSF52172">
    <property type="entry name" value="CheY-like"/>
    <property type="match status" value="1"/>
</dbReference>
<dbReference type="RefSeq" id="WP_117316073.1">
    <property type="nucleotide sequence ID" value="NZ_QQSW01000005.1"/>
</dbReference>
<dbReference type="Pfam" id="PF25601">
    <property type="entry name" value="AAA_lid_14"/>
    <property type="match status" value="1"/>
</dbReference>
<dbReference type="InterPro" id="IPR009057">
    <property type="entry name" value="Homeodomain-like_sf"/>
</dbReference>
<keyword evidence="2" id="KW-0067">ATP-binding</keyword>
<evidence type="ECO:0000256" key="3">
    <source>
        <dbReference type="ARBA" id="ARBA00023015"/>
    </source>
</evidence>
<dbReference type="PROSITE" id="PS00676">
    <property type="entry name" value="SIGMA54_INTERACT_2"/>
    <property type="match status" value="1"/>
</dbReference>
<dbReference type="GO" id="GO:0005524">
    <property type="term" value="F:ATP binding"/>
    <property type="evidence" value="ECO:0007669"/>
    <property type="project" value="UniProtKB-KW"/>
</dbReference>
<dbReference type="Gene3D" id="3.40.50.2300">
    <property type="match status" value="1"/>
</dbReference>
<feature type="modified residue" description="4-aspartylphosphate" evidence="6">
    <location>
        <position position="53"/>
    </location>
</feature>
<dbReference type="InterPro" id="IPR002078">
    <property type="entry name" value="Sigma_54_int"/>
</dbReference>
<evidence type="ECO:0000256" key="4">
    <source>
        <dbReference type="ARBA" id="ARBA00023125"/>
    </source>
</evidence>
<dbReference type="Pfam" id="PF02954">
    <property type="entry name" value="HTH_8"/>
    <property type="match status" value="1"/>
</dbReference>
<dbReference type="Gene3D" id="1.10.8.60">
    <property type="match status" value="1"/>
</dbReference>